<dbReference type="EMBL" id="GEVK01023452">
    <property type="protein sequence ID" value="JAU29380.1"/>
    <property type="molecule type" value="Transcribed_RNA"/>
</dbReference>
<dbReference type="PROSITE" id="PS51720">
    <property type="entry name" value="G_AIG1"/>
    <property type="match status" value="1"/>
</dbReference>
<evidence type="ECO:0000256" key="2">
    <source>
        <dbReference type="ARBA" id="ARBA00022741"/>
    </source>
</evidence>
<keyword evidence="2" id="KW-0547">Nucleotide-binding</keyword>
<reference evidence="5" key="1">
    <citation type="submission" date="2016-07" db="EMBL/GenBank/DDBJ databases">
        <title>De novo transcriptome assembly of four accessions of the metal hyperaccumulator plant Noccaea caerulescens.</title>
        <authorList>
            <person name="Blande D."/>
            <person name="Halimaa P."/>
            <person name="Tervahauta A.I."/>
            <person name="Aarts M.G."/>
            <person name="Karenlampi S.O."/>
        </authorList>
    </citation>
    <scope>NUCLEOTIDE SEQUENCE</scope>
</reference>
<gene>
    <name evidence="5" type="ORF">LC_TR8922_c7_g1_i1_g.32262</name>
</gene>
<dbReference type="InterPro" id="IPR006703">
    <property type="entry name" value="G_AIG1"/>
</dbReference>
<dbReference type="AlphaFoldDB" id="A0A1J3EJW4"/>
<evidence type="ECO:0000313" key="5">
    <source>
        <dbReference type="EMBL" id="JAU29380.1"/>
    </source>
</evidence>
<keyword evidence="3" id="KW-0342">GTP-binding</keyword>
<dbReference type="PANTHER" id="PTHR10903:SF164">
    <property type="entry name" value="IMMUNE-ASSOCIATED NUCLEOTIDE-BINDING PROTEIN 7"/>
    <property type="match status" value="1"/>
</dbReference>
<dbReference type="Pfam" id="PF04548">
    <property type="entry name" value="AIG1"/>
    <property type="match status" value="1"/>
</dbReference>
<dbReference type="InterPro" id="IPR045058">
    <property type="entry name" value="GIMA/IAN/Toc"/>
</dbReference>
<protein>
    <submittedName>
        <fullName evidence="5">Protein AIG1</fullName>
    </submittedName>
</protein>
<feature type="domain" description="AIG1-type G" evidence="4">
    <location>
        <begin position="8"/>
        <end position="191"/>
    </location>
</feature>
<accession>A0A1J3EJW4</accession>
<dbReference type="GO" id="GO:0005525">
    <property type="term" value="F:GTP binding"/>
    <property type="evidence" value="ECO:0007669"/>
    <property type="project" value="UniProtKB-KW"/>
</dbReference>
<proteinExistence type="inferred from homology"/>
<evidence type="ECO:0000259" key="4">
    <source>
        <dbReference type="PROSITE" id="PS51720"/>
    </source>
</evidence>
<dbReference type="Gene3D" id="3.40.50.300">
    <property type="entry name" value="P-loop containing nucleotide triphosphate hydrolases"/>
    <property type="match status" value="1"/>
</dbReference>
<dbReference type="PANTHER" id="PTHR10903">
    <property type="entry name" value="GTPASE, IMAP FAMILY MEMBER-RELATED"/>
    <property type="match status" value="1"/>
</dbReference>
<dbReference type="InterPro" id="IPR027417">
    <property type="entry name" value="P-loop_NTPase"/>
</dbReference>
<sequence>MDKGEATKQAENIVLVGRAGNGKSATGNSLIGQKVFESEAHATKCQAHGAVVTGDNHTINVIDTPDLSDLGLSAEFISREIVRFLTLAEGGIHAVVLVLSARTQITQEEVSTLRILHALFGSEIAAYFIVVFTGGDVLEEEGVTLDEFLGREDCPPFVKDVLKMFGNRMVLFDNKTHDEGKKAEQSISFSL</sequence>
<organism evidence="5">
    <name type="scientific">Noccaea caerulescens</name>
    <name type="common">Alpine penny-cress</name>
    <name type="synonym">Thlaspi caerulescens</name>
    <dbReference type="NCBI Taxonomy" id="107243"/>
    <lineage>
        <taxon>Eukaryota</taxon>
        <taxon>Viridiplantae</taxon>
        <taxon>Streptophyta</taxon>
        <taxon>Embryophyta</taxon>
        <taxon>Tracheophyta</taxon>
        <taxon>Spermatophyta</taxon>
        <taxon>Magnoliopsida</taxon>
        <taxon>eudicotyledons</taxon>
        <taxon>Gunneridae</taxon>
        <taxon>Pentapetalae</taxon>
        <taxon>rosids</taxon>
        <taxon>malvids</taxon>
        <taxon>Brassicales</taxon>
        <taxon>Brassicaceae</taxon>
        <taxon>Coluteocarpeae</taxon>
        <taxon>Noccaea</taxon>
    </lineage>
</organism>
<evidence type="ECO:0000256" key="3">
    <source>
        <dbReference type="ARBA" id="ARBA00023134"/>
    </source>
</evidence>
<dbReference type="FunFam" id="3.40.50.300:FF:000840">
    <property type="entry name" value="Immune-associated nucleotide-binding protein 9"/>
    <property type="match status" value="1"/>
</dbReference>
<name>A0A1J3EJW4_NOCCA</name>
<comment type="similarity">
    <text evidence="1">Belongs to the TRAFAC class TrmE-Era-EngA-EngB-Septin-like GTPase superfamily. AIG1/Toc34/Toc159-like paraseptin GTPase family. IAN subfamily.</text>
</comment>
<dbReference type="SUPFAM" id="SSF52540">
    <property type="entry name" value="P-loop containing nucleoside triphosphate hydrolases"/>
    <property type="match status" value="1"/>
</dbReference>
<evidence type="ECO:0000256" key="1">
    <source>
        <dbReference type="ARBA" id="ARBA00008535"/>
    </source>
</evidence>